<evidence type="ECO:0000256" key="3">
    <source>
        <dbReference type="ARBA" id="ARBA00023002"/>
    </source>
</evidence>
<dbReference type="CDD" id="cd04232">
    <property type="entry name" value="CuRO_1_CueO_FtsP"/>
    <property type="match status" value="1"/>
</dbReference>
<comment type="caution">
    <text evidence="6">The sequence shown here is derived from an EMBL/GenBank/DDBJ whole genome shotgun (WGS) entry which is preliminary data.</text>
</comment>
<dbReference type="RefSeq" id="WP_229836796.1">
    <property type="nucleotide sequence ID" value="NZ_BMPI01000068.1"/>
</dbReference>
<organism evidence="6 7">
    <name type="scientific">Dactylosporangium sucinum</name>
    <dbReference type="NCBI Taxonomy" id="1424081"/>
    <lineage>
        <taxon>Bacteria</taxon>
        <taxon>Bacillati</taxon>
        <taxon>Actinomycetota</taxon>
        <taxon>Actinomycetes</taxon>
        <taxon>Micromonosporales</taxon>
        <taxon>Micromonosporaceae</taxon>
        <taxon>Dactylosporangium</taxon>
    </lineage>
</organism>
<dbReference type="PROSITE" id="PS00080">
    <property type="entry name" value="MULTICOPPER_OXIDASE2"/>
    <property type="match status" value="1"/>
</dbReference>
<proteinExistence type="inferred from homology"/>
<accession>A0A917X5U8</accession>
<evidence type="ECO:0000256" key="2">
    <source>
        <dbReference type="ARBA" id="ARBA00022723"/>
    </source>
</evidence>
<evidence type="ECO:0000313" key="7">
    <source>
        <dbReference type="Proteomes" id="UP000642070"/>
    </source>
</evidence>
<dbReference type="Gene3D" id="2.60.40.420">
    <property type="entry name" value="Cupredoxins - blue copper proteins"/>
    <property type="match status" value="3"/>
</dbReference>
<dbReference type="InterPro" id="IPR045087">
    <property type="entry name" value="Cu-oxidase_fam"/>
</dbReference>
<keyword evidence="2" id="KW-0479">Metal-binding</keyword>
<feature type="domain" description="Plastocyanin-like" evidence="4">
    <location>
        <begin position="369"/>
        <end position="490"/>
    </location>
</feature>
<dbReference type="CDD" id="cd13867">
    <property type="entry name" value="CuRO_2_CueO_FtsP"/>
    <property type="match status" value="1"/>
</dbReference>
<dbReference type="Pfam" id="PF07732">
    <property type="entry name" value="Cu-oxidase_3"/>
    <property type="match status" value="1"/>
</dbReference>
<dbReference type="AlphaFoldDB" id="A0A917X5U8"/>
<dbReference type="InterPro" id="IPR011707">
    <property type="entry name" value="Cu-oxidase-like_N"/>
</dbReference>
<dbReference type="CDD" id="cd13890">
    <property type="entry name" value="CuRO_3_CueO_FtsP"/>
    <property type="match status" value="1"/>
</dbReference>
<evidence type="ECO:0000259" key="4">
    <source>
        <dbReference type="Pfam" id="PF07731"/>
    </source>
</evidence>
<dbReference type="EMBL" id="BMPI01000068">
    <property type="protein sequence ID" value="GGM74268.1"/>
    <property type="molecule type" value="Genomic_DNA"/>
</dbReference>
<dbReference type="Proteomes" id="UP000642070">
    <property type="component" value="Unassembled WGS sequence"/>
</dbReference>
<reference evidence="6" key="2">
    <citation type="submission" date="2020-09" db="EMBL/GenBank/DDBJ databases">
        <authorList>
            <person name="Sun Q."/>
            <person name="Ohkuma M."/>
        </authorList>
    </citation>
    <scope>NUCLEOTIDE SEQUENCE</scope>
    <source>
        <strain evidence="6">JCM 19831</strain>
    </source>
</reference>
<dbReference type="InterPro" id="IPR008972">
    <property type="entry name" value="Cupredoxin"/>
</dbReference>
<dbReference type="InterPro" id="IPR011706">
    <property type="entry name" value="Cu-oxidase_C"/>
</dbReference>
<comment type="similarity">
    <text evidence="1">Belongs to the multicopper oxidase family.</text>
</comment>
<protein>
    <submittedName>
        <fullName evidence="6">Multicopper oxidase</fullName>
    </submittedName>
</protein>
<sequence>MRRRTLLRRAGTVAAAVLAPAVGVGGWLYVSAGRGNVGELSFRNRLRIPPLLPPRVDGRRLRFRLTAGPGLADLLPGRRTPAWGYNGAYLGPTLRARRGDTVVIDVENRLPVATSTHWHGMRLPAIMDGGPHQPIAPGATWSPTWTIDQPPGTLWYHPHLHGSTAEHVYRGLAGLFLVVDDDRLPSEYGVDDVPVVLQDKKFHDDAAFDTNGLTFGGLSITGLLGDTILVNGTYDPFVEVTRTLTRFRLLNASNARVYDVGFADNRPMSVVATDAGLLPAPVPATRIMLSPGERAEVVVGFTAGERVVLRSHPPALHANPVYERFAGGDDTFDLLQVRAAARLEPAPPLPDTLAAEDAARPGPNATARTFVLGDFTINGVTMDHVRIDQIVRPGAVEVWAVTNAGGFPSNGVPHNFHIHGVDFAVLDVAGARPPAHLRGPKDTVFVPPRTTVRLAVRFAGYSDPHHPYMYHCHFLAHEDAGMMGQFLVASERT</sequence>
<feature type="domain" description="Plastocyanin-like" evidence="5">
    <location>
        <begin position="77"/>
        <end position="181"/>
    </location>
</feature>
<dbReference type="SUPFAM" id="SSF49503">
    <property type="entry name" value="Cupredoxins"/>
    <property type="match status" value="3"/>
</dbReference>
<evidence type="ECO:0000313" key="6">
    <source>
        <dbReference type="EMBL" id="GGM74268.1"/>
    </source>
</evidence>
<gene>
    <name evidence="6" type="ORF">GCM10007977_089750</name>
</gene>
<dbReference type="GO" id="GO:0005507">
    <property type="term" value="F:copper ion binding"/>
    <property type="evidence" value="ECO:0007669"/>
    <property type="project" value="InterPro"/>
</dbReference>
<evidence type="ECO:0000256" key="1">
    <source>
        <dbReference type="ARBA" id="ARBA00010609"/>
    </source>
</evidence>
<name>A0A917X5U8_9ACTN</name>
<dbReference type="InterPro" id="IPR002355">
    <property type="entry name" value="Cu_oxidase_Cu_BS"/>
</dbReference>
<dbReference type="PANTHER" id="PTHR48267">
    <property type="entry name" value="CUPREDOXIN SUPERFAMILY PROTEIN"/>
    <property type="match status" value="1"/>
</dbReference>
<reference evidence="6" key="1">
    <citation type="journal article" date="2014" name="Int. J. Syst. Evol. Microbiol.">
        <title>Complete genome sequence of Corynebacterium casei LMG S-19264T (=DSM 44701T), isolated from a smear-ripened cheese.</title>
        <authorList>
            <consortium name="US DOE Joint Genome Institute (JGI-PGF)"/>
            <person name="Walter F."/>
            <person name="Albersmeier A."/>
            <person name="Kalinowski J."/>
            <person name="Ruckert C."/>
        </authorList>
    </citation>
    <scope>NUCLEOTIDE SEQUENCE</scope>
    <source>
        <strain evidence="6">JCM 19831</strain>
    </source>
</reference>
<dbReference type="GO" id="GO:0016491">
    <property type="term" value="F:oxidoreductase activity"/>
    <property type="evidence" value="ECO:0007669"/>
    <property type="project" value="UniProtKB-KW"/>
</dbReference>
<dbReference type="PANTHER" id="PTHR48267:SF1">
    <property type="entry name" value="BILIRUBIN OXIDASE"/>
    <property type="match status" value="1"/>
</dbReference>
<keyword evidence="3" id="KW-0560">Oxidoreductase</keyword>
<dbReference type="Pfam" id="PF07731">
    <property type="entry name" value="Cu-oxidase_2"/>
    <property type="match status" value="1"/>
</dbReference>
<evidence type="ECO:0000259" key="5">
    <source>
        <dbReference type="Pfam" id="PF07732"/>
    </source>
</evidence>
<keyword evidence="7" id="KW-1185">Reference proteome</keyword>